<dbReference type="PROSITE" id="PS00524">
    <property type="entry name" value="SMB_1"/>
    <property type="match status" value="1"/>
</dbReference>
<dbReference type="PROSITE" id="PS50261">
    <property type="entry name" value="G_PROTEIN_RECEP_F2_4"/>
    <property type="match status" value="1"/>
</dbReference>
<dbReference type="PANTHER" id="PTHR45902:SF1">
    <property type="entry name" value="LATROPHILIN RECEPTOR-LIKE PROTEIN A"/>
    <property type="match status" value="1"/>
</dbReference>
<evidence type="ECO:0000256" key="8">
    <source>
        <dbReference type="SAM" id="SignalP"/>
    </source>
</evidence>
<feature type="transmembrane region" description="Helical" evidence="7">
    <location>
        <begin position="743"/>
        <end position="767"/>
    </location>
</feature>
<keyword evidence="8" id="KW-0732">Signal</keyword>
<feature type="transmembrane region" description="Helical" evidence="7">
    <location>
        <begin position="968"/>
        <end position="990"/>
    </location>
</feature>
<dbReference type="GO" id="GO:0007166">
    <property type="term" value="P:cell surface receptor signaling pathway"/>
    <property type="evidence" value="ECO:0007669"/>
    <property type="project" value="InterPro"/>
</dbReference>
<dbReference type="Gene3D" id="1.20.1070.10">
    <property type="entry name" value="Rhodopsin 7-helix transmembrane proteins"/>
    <property type="match status" value="1"/>
</dbReference>
<evidence type="ECO:0000256" key="2">
    <source>
        <dbReference type="ARBA" id="ARBA00022692"/>
    </source>
</evidence>
<dbReference type="CDD" id="cd15039">
    <property type="entry name" value="7tmB3_Methuselah-like"/>
    <property type="match status" value="1"/>
</dbReference>
<protein>
    <submittedName>
        <fullName evidence="11">Uncharacterized protein</fullName>
    </submittedName>
</protein>
<dbReference type="InterPro" id="IPR017981">
    <property type="entry name" value="GPCR_2-like_7TM"/>
</dbReference>
<keyword evidence="12" id="KW-1185">Reference proteome</keyword>
<name>A0AAN9BAR4_9CAEN</name>
<dbReference type="EMBL" id="JBAMIC010000010">
    <property type="protein sequence ID" value="KAK7101982.1"/>
    <property type="molecule type" value="Genomic_DNA"/>
</dbReference>
<dbReference type="SUPFAM" id="SSF90188">
    <property type="entry name" value="Somatomedin B domain"/>
    <property type="match status" value="1"/>
</dbReference>
<dbReference type="PANTHER" id="PTHR45902">
    <property type="entry name" value="LATROPHILIN RECEPTOR-LIKE PROTEIN A"/>
    <property type="match status" value="1"/>
</dbReference>
<dbReference type="InterPro" id="IPR000832">
    <property type="entry name" value="GPCR_2_secretin-like"/>
</dbReference>
<evidence type="ECO:0000256" key="5">
    <source>
        <dbReference type="ARBA" id="ARBA00023157"/>
    </source>
</evidence>
<evidence type="ECO:0000259" key="9">
    <source>
        <dbReference type="PROSITE" id="PS50261"/>
    </source>
</evidence>
<evidence type="ECO:0000256" key="4">
    <source>
        <dbReference type="ARBA" id="ARBA00023136"/>
    </source>
</evidence>
<evidence type="ECO:0000313" key="12">
    <source>
        <dbReference type="Proteomes" id="UP001374579"/>
    </source>
</evidence>
<comment type="subcellular location">
    <subcellularLocation>
        <location evidence="1">Membrane</location>
        <topology evidence="1">Multi-pass membrane protein</topology>
    </subcellularLocation>
</comment>
<accession>A0AAN9BAR4</accession>
<comment type="caution">
    <text evidence="11">The sequence shown here is derived from an EMBL/GenBank/DDBJ whole genome shotgun (WGS) entry which is preliminary data.</text>
</comment>
<keyword evidence="4 7" id="KW-0472">Membrane</keyword>
<reference evidence="11 12" key="1">
    <citation type="submission" date="2024-02" db="EMBL/GenBank/DDBJ databases">
        <title>Chromosome-scale genome assembly of the rough periwinkle Littorina saxatilis.</title>
        <authorList>
            <person name="De Jode A."/>
            <person name="Faria R."/>
            <person name="Formenti G."/>
            <person name="Sims Y."/>
            <person name="Smith T.P."/>
            <person name="Tracey A."/>
            <person name="Wood J.M.D."/>
            <person name="Zagrodzka Z.B."/>
            <person name="Johannesson K."/>
            <person name="Butlin R.K."/>
            <person name="Leder E.H."/>
        </authorList>
    </citation>
    <scope>NUCLEOTIDE SEQUENCE [LARGE SCALE GENOMIC DNA]</scope>
    <source>
        <strain evidence="11">Snail1</strain>
        <tissue evidence="11">Muscle</tissue>
    </source>
</reference>
<evidence type="ECO:0000313" key="11">
    <source>
        <dbReference type="EMBL" id="KAK7101982.1"/>
    </source>
</evidence>
<keyword evidence="2 7" id="KW-0812">Transmembrane</keyword>
<feature type="region of interest" description="Disordered" evidence="6">
    <location>
        <begin position="25"/>
        <end position="72"/>
    </location>
</feature>
<dbReference type="AlphaFoldDB" id="A0AAN9BAR4"/>
<dbReference type="Proteomes" id="UP001374579">
    <property type="component" value="Unassembled WGS sequence"/>
</dbReference>
<dbReference type="GO" id="GO:0004930">
    <property type="term" value="F:G protein-coupled receptor activity"/>
    <property type="evidence" value="ECO:0007669"/>
    <property type="project" value="InterPro"/>
</dbReference>
<dbReference type="InterPro" id="IPR036024">
    <property type="entry name" value="Somatomedin_B-like_dom_sf"/>
</dbReference>
<keyword evidence="3 7" id="KW-1133">Transmembrane helix</keyword>
<feature type="transmembrane region" description="Helical" evidence="7">
    <location>
        <begin position="941"/>
        <end position="962"/>
    </location>
</feature>
<feature type="transmembrane region" description="Helical" evidence="7">
    <location>
        <begin position="853"/>
        <end position="875"/>
    </location>
</feature>
<evidence type="ECO:0000256" key="1">
    <source>
        <dbReference type="ARBA" id="ARBA00004141"/>
    </source>
</evidence>
<sequence length="1037" mass="116168">MEISARRLWMLVFLVSAWKPRAKTMHGVQQPSNPAEPLTLPNTVNPPPHVEELKEDADRDKSTGNSTRPTKPNEFISATLGYISVSLCTASSCKKQCFYNTTSARDSERNCRCDELCVLAVDCCLDYFAQCRNVSDVDTIASFIDDEMTAAETPGSPEKPNAAYFVKNYGECVHIGVNQYTLVTSCPEHYSDVRVKTRCKDVNMTSPVSHVQEPSIVFKNSHCVECHNMESNSTVEWKRRRLQCTDFPIKTPQDVIEAFQNGRCKMISLLSPPTNKAPRSCSSSQSQAEMTDYRNLTEVEGECLPHACSKPDELLCKAYKFPRHYSAANTTLESVYEACLSISKTYDNPHCAKCCTGCTFPELTDTTCSTSNLERSDYETSGSQGIANLGIVTMFELSEDGLGVMVDGQLITWPGFNCADDEVYDHLDKVCRKLTCPPRYELLEKRCVPVDSLVPGSSQLLPNGTRLMFVEFRLASNESCNRYIFRDDWRILPPLGETEMTYSCSNDDLTLRMNFSLPSDGNFNLMYEAFWVAFKQILVNEKIFVSIMLSNHDHDTTVQDVSSVCPDGKLPLVLDEANMTRKDGRIFVVFRKNGFQQLYPLENVYFSFLLSRGKSEESEVLKGEGLQEPNKTGNVILAGSMDEHSFVLRSGFSRHPEPMHTVLQAELCEQEVGNSSLLCATLEYPKNQTQIDNGTLVILESGMVFALDEYEVHDDRVFVCSHFKNLNDFWTELKFFDFSHEQFYLMLILTALSVLLLAFVLVVYFLLPELRTLPGKVTISHVACLLVGHLTLMVEVPCKTCCHFVAALSHFVWLAAFAWVSCLAVHMALTFFTAAVSQKSRYEADRVFRRYSLVCWGLPLAVVATCAVLDFSPSINFEVGYGEKVCGWIGESKATVWFFFVPLGISLLVNLLAFFAAVFGIERTTRASSMASSRRSEGKRLLVYVKMSAALGFTWVLGLGVAFGQWVWLMWIFAILNSLQGAFIAMAFLVNERVLRMLKKKLRGKARMGEKCHSGSADQTQSVSVSTTAASVSDARI</sequence>
<feature type="transmembrane region" description="Helical" evidence="7">
    <location>
        <begin position="779"/>
        <end position="806"/>
    </location>
</feature>
<gene>
    <name evidence="11" type="ORF">V1264_020278</name>
</gene>
<feature type="domain" description="SMB" evidence="10">
    <location>
        <begin position="89"/>
        <end position="135"/>
    </location>
</feature>
<evidence type="ECO:0000256" key="7">
    <source>
        <dbReference type="SAM" id="Phobius"/>
    </source>
</evidence>
<evidence type="ECO:0000259" key="10">
    <source>
        <dbReference type="PROSITE" id="PS50958"/>
    </source>
</evidence>
<keyword evidence="5" id="KW-1015">Disulfide bond</keyword>
<dbReference type="Gene3D" id="4.10.410.20">
    <property type="match status" value="1"/>
</dbReference>
<feature type="transmembrane region" description="Helical" evidence="7">
    <location>
        <begin position="895"/>
        <end position="921"/>
    </location>
</feature>
<evidence type="ECO:0000256" key="6">
    <source>
        <dbReference type="SAM" id="MobiDB-lite"/>
    </source>
</evidence>
<dbReference type="GO" id="GO:0016020">
    <property type="term" value="C:membrane"/>
    <property type="evidence" value="ECO:0007669"/>
    <property type="project" value="UniProtKB-SubCell"/>
</dbReference>
<feature type="compositionally biased region" description="Basic and acidic residues" evidence="6">
    <location>
        <begin position="49"/>
        <end position="62"/>
    </location>
</feature>
<dbReference type="InterPro" id="IPR053231">
    <property type="entry name" value="GPCR_LN-TM7"/>
</dbReference>
<feature type="signal peptide" evidence="8">
    <location>
        <begin position="1"/>
        <end position="24"/>
    </location>
</feature>
<feature type="transmembrane region" description="Helical" evidence="7">
    <location>
        <begin position="812"/>
        <end position="832"/>
    </location>
</feature>
<feature type="domain" description="G-protein coupled receptors family 2 profile 2" evidence="9">
    <location>
        <begin position="742"/>
        <end position="992"/>
    </location>
</feature>
<dbReference type="Pfam" id="PF01033">
    <property type="entry name" value="Somatomedin_B"/>
    <property type="match status" value="1"/>
</dbReference>
<proteinExistence type="predicted"/>
<dbReference type="InterPro" id="IPR001212">
    <property type="entry name" value="Somatomedin_B_dom"/>
</dbReference>
<evidence type="ECO:0000256" key="3">
    <source>
        <dbReference type="ARBA" id="ARBA00022989"/>
    </source>
</evidence>
<dbReference type="PROSITE" id="PS50958">
    <property type="entry name" value="SMB_2"/>
    <property type="match status" value="1"/>
</dbReference>
<feature type="chain" id="PRO_5042972941" evidence="8">
    <location>
        <begin position="25"/>
        <end position="1037"/>
    </location>
</feature>
<organism evidence="11 12">
    <name type="scientific">Littorina saxatilis</name>
    <dbReference type="NCBI Taxonomy" id="31220"/>
    <lineage>
        <taxon>Eukaryota</taxon>
        <taxon>Metazoa</taxon>
        <taxon>Spiralia</taxon>
        <taxon>Lophotrochozoa</taxon>
        <taxon>Mollusca</taxon>
        <taxon>Gastropoda</taxon>
        <taxon>Caenogastropoda</taxon>
        <taxon>Littorinimorpha</taxon>
        <taxon>Littorinoidea</taxon>
        <taxon>Littorinidae</taxon>
        <taxon>Littorina</taxon>
    </lineage>
</organism>
<dbReference type="Pfam" id="PF00002">
    <property type="entry name" value="7tm_2"/>
    <property type="match status" value="1"/>
</dbReference>